<accession>X1AN44</accession>
<proteinExistence type="predicted"/>
<protein>
    <submittedName>
        <fullName evidence="1">Uncharacterized protein</fullName>
    </submittedName>
</protein>
<evidence type="ECO:0000313" key="1">
    <source>
        <dbReference type="EMBL" id="GAG84140.1"/>
    </source>
</evidence>
<dbReference type="AlphaFoldDB" id="X1AN44"/>
<gene>
    <name evidence="1" type="ORF">S01H4_24250</name>
</gene>
<comment type="caution">
    <text evidence="1">The sequence shown here is derived from an EMBL/GenBank/DDBJ whole genome shotgun (WGS) entry which is preliminary data.</text>
</comment>
<organism evidence="1">
    <name type="scientific">marine sediment metagenome</name>
    <dbReference type="NCBI Taxonomy" id="412755"/>
    <lineage>
        <taxon>unclassified sequences</taxon>
        <taxon>metagenomes</taxon>
        <taxon>ecological metagenomes</taxon>
    </lineage>
</organism>
<sequence>MRDTDKIQRQVYFIQARTLDNEDLTGGNNTWKYNRALKGHKFLLHSIDVSATDELSRNNGLLAIYDGHEYTHWNQFPGVESRELLFRGETNDTKLEMYGNLNLWECKEYTIGVRSTSETAQVKYVAIVWYYLKKMNHLETLYYAVIQPRWKRFKKAFRTTVEPSELEP</sequence>
<dbReference type="EMBL" id="BART01011365">
    <property type="protein sequence ID" value="GAG84140.1"/>
    <property type="molecule type" value="Genomic_DNA"/>
</dbReference>
<reference evidence="1" key="1">
    <citation type="journal article" date="2014" name="Front. Microbiol.">
        <title>High frequency of phylogenetically diverse reductive dehalogenase-homologous genes in deep subseafloor sedimentary metagenomes.</title>
        <authorList>
            <person name="Kawai M."/>
            <person name="Futagami T."/>
            <person name="Toyoda A."/>
            <person name="Takaki Y."/>
            <person name="Nishi S."/>
            <person name="Hori S."/>
            <person name="Arai W."/>
            <person name="Tsubouchi T."/>
            <person name="Morono Y."/>
            <person name="Uchiyama I."/>
            <person name="Ito T."/>
            <person name="Fujiyama A."/>
            <person name="Inagaki F."/>
            <person name="Takami H."/>
        </authorList>
    </citation>
    <scope>NUCLEOTIDE SEQUENCE</scope>
    <source>
        <strain evidence="1">Expedition CK06-06</strain>
    </source>
</reference>
<name>X1AN44_9ZZZZ</name>